<dbReference type="Gene3D" id="3.40.710.10">
    <property type="entry name" value="DD-peptidase/beta-lactamase superfamily"/>
    <property type="match status" value="1"/>
</dbReference>
<dbReference type="GO" id="GO:0030288">
    <property type="term" value="C:outer membrane-bounded periplasmic space"/>
    <property type="evidence" value="ECO:0007669"/>
    <property type="project" value="TreeGrafter"/>
</dbReference>
<evidence type="ECO:0000256" key="16">
    <source>
        <dbReference type="ARBA" id="ARBA00049902"/>
    </source>
</evidence>
<keyword evidence="5" id="KW-0121">Carboxypeptidase</keyword>
<dbReference type="SUPFAM" id="SSF56601">
    <property type="entry name" value="beta-lactamase/transpeptidase-like"/>
    <property type="match status" value="1"/>
</dbReference>
<feature type="domain" description="Glycosyl transferase family 51" evidence="20">
    <location>
        <begin position="235"/>
        <end position="409"/>
    </location>
</feature>
<evidence type="ECO:0000256" key="10">
    <source>
        <dbReference type="ARBA" id="ARBA00022960"/>
    </source>
</evidence>
<evidence type="ECO:0000256" key="15">
    <source>
        <dbReference type="ARBA" id="ARBA00034000"/>
    </source>
</evidence>
<evidence type="ECO:0000256" key="8">
    <source>
        <dbReference type="ARBA" id="ARBA00022679"/>
    </source>
</evidence>
<evidence type="ECO:0000256" key="7">
    <source>
        <dbReference type="ARBA" id="ARBA00022676"/>
    </source>
</evidence>
<dbReference type="InterPro" id="IPR036950">
    <property type="entry name" value="PBP_transglycosylase"/>
</dbReference>
<comment type="catalytic activity">
    <reaction evidence="16">
        <text>[GlcNAc-(1-&gt;4)-Mur2Ac(oyl-L-Ala-gamma-D-Glu-L-Lys-D-Ala-D-Ala)](n)-di-trans,octa-cis-undecaprenyl diphosphate + beta-D-GlcNAc-(1-&gt;4)-Mur2Ac(oyl-L-Ala-gamma-D-Glu-L-Lys-D-Ala-D-Ala)-di-trans,octa-cis-undecaprenyl diphosphate = [GlcNAc-(1-&gt;4)-Mur2Ac(oyl-L-Ala-gamma-D-Glu-L-Lys-D-Ala-D-Ala)](n+1)-di-trans,octa-cis-undecaprenyl diphosphate + di-trans,octa-cis-undecaprenyl diphosphate + H(+)</text>
        <dbReference type="Rhea" id="RHEA:23708"/>
        <dbReference type="Rhea" id="RHEA-COMP:9602"/>
        <dbReference type="Rhea" id="RHEA-COMP:9603"/>
        <dbReference type="ChEBI" id="CHEBI:15378"/>
        <dbReference type="ChEBI" id="CHEBI:58405"/>
        <dbReference type="ChEBI" id="CHEBI:60033"/>
        <dbReference type="ChEBI" id="CHEBI:78435"/>
        <dbReference type="EC" id="2.4.99.28"/>
    </reaction>
</comment>
<evidence type="ECO:0000256" key="9">
    <source>
        <dbReference type="ARBA" id="ARBA00022801"/>
    </source>
</evidence>
<keyword evidence="9" id="KW-0378">Hydrolase</keyword>
<keyword evidence="14" id="KW-0961">Cell wall biogenesis/degradation</keyword>
<dbReference type="InterPro" id="IPR001264">
    <property type="entry name" value="Glyco_trans_51"/>
</dbReference>
<evidence type="ECO:0000256" key="13">
    <source>
        <dbReference type="ARBA" id="ARBA00023268"/>
    </source>
</evidence>
<evidence type="ECO:0000256" key="11">
    <source>
        <dbReference type="ARBA" id="ARBA00022984"/>
    </source>
</evidence>
<reference evidence="21" key="2">
    <citation type="journal article" date="2021" name="Microbiome">
        <title>Successional dynamics and alternative stable states in a saline activated sludge microbial community over 9 years.</title>
        <authorList>
            <person name="Wang Y."/>
            <person name="Ye J."/>
            <person name="Ju F."/>
            <person name="Liu L."/>
            <person name="Boyd J.A."/>
            <person name="Deng Y."/>
            <person name="Parks D.H."/>
            <person name="Jiang X."/>
            <person name="Yin X."/>
            <person name="Woodcroft B.J."/>
            <person name="Tyson G.W."/>
            <person name="Hugenholtz P."/>
            <person name="Polz M.F."/>
            <person name="Zhang T."/>
        </authorList>
    </citation>
    <scope>NUCLEOTIDE SEQUENCE</scope>
    <source>
        <strain evidence="21">HKST-UBA80</strain>
    </source>
</reference>
<name>A0A955E097_UNCKA</name>
<dbReference type="Pfam" id="PF00905">
    <property type="entry name" value="Transpeptidase"/>
    <property type="match status" value="1"/>
</dbReference>
<protein>
    <submittedName>
        <fullName evidence="21">Penicillin-binding protein</fullName>
    </submittedName>
</protein>
<evidence type="ECO:0000256" key="18">
    <source>
        <dbReference type="SAM" id="Phobius"/>
    </source>
</evidence>
<evidence type="ECO:0000256" key="5">
    <source>
        <dbReference type="ARBA" id="ARBA00022645"/>
    </source>
</evidence>
<keyword evidence="8" id="KW-0808">Transferase</keyword>
<keyword evidence="10" id="KW-0133">Cell shape</keyword>
<comment type="similarity">
    <text evidence="3">In the N-terminal section; belongs to the glycosyltransferase 51 family.</text>
</comment>
<feature type="transmembrane region" description="Helical" evidence="18">
    <location>
        <begin position="12"/>
        <end position="35"/>
    </location>
</feature>
<feature type="transmembrane region" description="Helical" evidence="18">
    <location>
        <begin position="180"/>
        <end position="209"/>
    </location>
</feature>
<dbReference type="GO" id="GO:0005886">
    <property type="term" value="C:plasma membrane"/>
    <property type="evidence" value="ECO:0007669"/>
    <property type="project" value="UniProtKB-SubCell"/>
</dbReference>
<evidence type="ECO:0000256" key="3">
    <source>
        <dbReference type="ARBA" id="ARBA00007739"/>
    </source>
</evidence>
<keyword evidence="4" id="KW-1003">Cell membrane</keyword>
<keyword evidence="18" id="KW-0812">Transmembrane</keyword>
<evidence type="ECO:0000259" key="19">
    <source>
        <dbReference type="Pfam" id="PF00905"/>
    </source>
</evidence>
<dbReference type="InterPro" id="IPR023346">
    <property type="entry name" value="Lysozyme-like_dom_sf"/>
</dbReference>
<feature type="region of interest" description="Disordered" evidence="17">
    <location>
        <begin position="131"/>
        <end position="157"/>
    </location>
</feature>
<evidence type="ECO:0000259" key="20">
    <source>
        <dbReference type="Pfam" id="PF00912"/>
    </source>
</evidence>
<dbReference type="GO" id="GO:0008360">
    <property type="term" value="P:regulation of cell shape"/>
    <property type="evidence" value="ECO:0007669"/>
    <property type="project" value="UniProtKB-KW"/>
</dbReference>
<reference evidence="21" key="1">
    <citation type="submission" date="2020-04" db="EMBL/GenBank/DDBJ databases">
        <authorList>
            <person name="Zhang T."/>
        </authorList>
    </citation>
    <scope>NUCLEOTIDE SEQUENCE</scope>
    <source>
        <strain evidence="21">HKST-UBA80</strain>
    </source>
</reference>
<evidence type="ECO:0000256" key="4">
    <source>
        <dbReference type="ARBA" id="ARBA00022475"/>
    </source>
</evidence>
<evidence type="ECO:0000313" key="22">
    <source>
        <dbReference type="Proteomes" id="UP000714817"/>
    </source>
</evidence>
<dbReference type="NCBIfam" id="TIGR02074">
    <property type="entry name" value="PBP_1a_fam"/>
    <property type="match status" value="1"/>
</dbReference>
<accession>A0A955E097</accession>
<keyword evidence="18" id="KW-1133">Transmembrane helix</keyword>
<dbReference type="FunFam" id="1.10.3810.10:FF:000001">
    <property type="entry name" value="Penicillin-binding protein 1A"/>
    <property type="match status" value="1"/>
</dbReference>
<dbReference type="GO" id="GO:0071555">
    <property type="term" value="P:cell wall organization"/>
    <property type="evidence" value="ECO:0007669"/>
    <property type="project" value="UniProtKB-KW"/>
</dbReference>
<dbReference type="InterPro" id="IPR001460">
    <property type="entry name" value="PCN-bd_Tpept"/>
</dbReference>
<dbReference type="GO" id="GO:0009252">
    <property type="term" value="P:peptidoglycan biosynthetic process"/>
    <property type="evidence" value="ECO:0007669"/>
    <property type="project" value="UniProtKB-KW"/>
</dbReference>
<evidence type="ECO:0000313" key="21">
    <source>
        <dbReference type="EMBL" id="MCA9301932.1"/>
    </source>
</evidence>
<dbReference type="GO" id="GO:0008658">
    <property type="term" value="F:penicillin binding"/>
    <property type="evidence" value="ECO:0007669"/>
    <property type="project" value="InterPro"/>
</dbReference>
<dbReference type="Pfam" id="PF00912">
    <property type="entry name" value="Transgly"/>
    <property type="match status" value="1"/>
</dbReference>
<comment type="caution">
    <text evidence="21">The sequence shown here is derived from an EMBL/GenBank/DDBJ whole genome shotgun (WGS) entry which is preliminary data.</text>
</comment>
<keyword evidence="13" id="KW-0511">Multifunctional enzyme</keyword>
<feature type="compositionally biased region" description="Basic and acidic residues" evidence="17">
    <location>
        <begin position="823"/>
        <end position="839"/>
    </location>
</feature>
<evidence type="ECO:0000256" key="1">
    <source>
        <dbReference type="ARBA" id="ARBA00004236"/>
    </source>
</evidence>
<dbReference type="GO" id="GO:0009002">
    <property type="term" value="F:serine-type D-Ala-D-Ala carboxypeptidase activity"/>
    <property type="evidence" value="ECO:0007669"/>
    <property type="project" value="UniProtKB-EC"/>
</dbReference>
<dbReference type="InterPro" id="IPR050396">
    <property type="entry name" value="Glycosyltr_51/Transpeptidase"/>
</dbReference>
<dbReference type="Proteomes" id="UP000714817">
    <property type="component" value="Unassembled WGS sequence"/>
</dbReference>
<gene>
    <name evidence="21" type="ORF">KDA10_01010</name>
</gene>
<organism evidence="21 22">
    <name type="scientific">candidate division WWE3 bacterium</name>
    <dbReference type="NCBI Taxonomy" id="2053526"/>
    <lineage>
        <taxon>Bacteria</taxon>
        <taxon>Katanobacteria</taxon>
    </lineage>
</organism>
<dbReference type="Gene3D" id="1.10.3810.10">
    <property type="entry name" value="Biosynthetic peptidoglycan transglycosylase-like"/>
    <property type="match status" value="1"/>
</dbReference>
<evidence type="ECO:0000256" key="2">
    <source>
        <dbReference type="ARBA" id="ARBA00007090"/>
    </source>
</evidence>
<evidence type="ECO:0000256" key="14">
    <source>
        <dbReference type="ARBA" id="ARBA00023316"/>
    </source>
</evidence>
<keyword evidence="6" id="KW-0645">Protease</keyword>
<keyword evidence="7" id="KW-0328">Glycosyltransferase</keyword>
<evidence type="ECO:0000256" key="17">
    <source>
        <dbReference type="SAM" id="MobiDB-lite"/>
    </source>
</evidence>
<dbReference type="GO" id="GO:0008955">
    <property type="term" value="F:peptidoglycan glycosyltransferase activity"/>
    <property type="evidence" value="ECO:0007669"/>
    <property type="project" value="UniProtKB-EC"/>
</dbReference>
<dbReference type="PANTHER" id="PTHR32282">
    <property type="entry name" value="BINDING PROTEIN TRANSPEPTIDASE, PUTATIVE-RELATED"/>
    <property type="match status" value="1"/>
</dbReference>
<dbReference type="SUPFAM" id="SSF53955">
    <property type="entry name" value="Lysozyme-like"/>
    <property type="match status" value="1"/>
</dbReference>
<keyword evidence="11" id="KW-0573">Peptidoglycan synthesis</keyword>
<comment type="similarity">
    <text evidence="2">In the C-terminal section; belongs to the transpeptidase family.</text>
</comment>
<dbReference type="GO" id="GO:0006508">
    <property type="term" value="P:proteolysis"/>
    <property type="evidence" value="ECO:0007669"/>
    <property type="project" value="UniProtKB-KW"/>
</dbReference>
<keyword evidence="12 18" id="KW-0472">Membrane</keyword>
<proteinExistence type="inferred from homology"/>
<evidence type="ECO:0000256" key="6">
    <source>
        <dbReference type="ARBA" id="ARBA00022670"/>
    </source>
</evidence>
<dbReference type="PANTHER" id="PTHR32282:SF11">
    <property type="entry name" value="PENICILLIN-BINDING PROTEIN 1B"/>
    <property type="match status" value="1"/>
</dbReference>
<dbReference type="InterPro" id="IPR012338">
    <property type="entry name" value="Beta-lactam/transpept-like"/>
</dbReference>
<sequence length="839" mass="93279">MAKKEKIEKTDLITHILIGIIELLVIIGYVFLWPIERSICFIAKIFNSIKKTSLKTAKNFISIPKTLTKPLFLIFSVFGRVRRTITRIVVFSFRADLLGPARSELSRYRSIFVKASFSRIVGKILFTKHKSKRSSKTNKPTQAAKTKKEPAGSKNIPLDKSLKKKSVKVSHPKRTALRKFLLSPFATFFYGGLFVLLFIVAPAMTYLWYKQLPQPVLLEQRAYNSSTRILDRKGRLLYEIYVDKNYAPVRLEDIPQVVIDSTLAIEDSEFYSHHGFRVTSIVRAAKATLLEDDLQGASTITQQLVKNVLLTPERTISRKVKELVLSILVEQKYSKNEILEFYLNNIPYGGTAYGVQAAANKYFGKDVSDLDLAEASLLAGLPSAPSVYSPVSGNYDLAKERQKQVLDRMVELGFIRSADAEVAYAQELVFASQQEYIRAPHFVEFVRKSLYEIFGQRMVDFGGLSVTTTLDLDLQDQVQEIVREEVDAGARFGFSNAAAVVVDVRTGGILAHVGSYDYFLGSDGKFDVATAYRQPGSSVKPITYALALENGMTAASTVVDAPITYQSYGQKYSPKNYDNTYHGVVTLRTALANSYNIPAVKLVSQLGPDNMVQLGHDMGLSNWKVDNTYGLAVTLGGKEVRLVDLVGAFSTFARSGRQRPISPFASIKDSNGFEIYNITRNYEKQVLSPQTSYIISNILSDNNARTPAFGPRSQLVVPGHVVSVKTGTTNDIRDNWTIGYTPTYAVGVWVGNNDNRAMNRNLASGLSGAAPIWNRVMGSVLKDIPDEPFIIPDGIVVKTDPSCGAIEVFDEKNPIPSRICPAPKEKDSDKDKDKENKKD</sequence>
<dbReference type="AlphaFoldDB" id="A0A955E097"/>
<dbReference type="EMBL" id="JAGQNY010000003">
    <property type="protein sequence ID" value="MCA9301932.1"/>
    <property type="molecule type" value="Genomic_DNA"/>
</dbReference>
<feature type="region of interest" description="Disordered" evidence="17">
    <location>
        <begin position="814"/>
        <end position="839"/>
    </location>
</feature>
<comment type="subcellular location">
    <subcellularLocation>
        <location evidence="1">Cell membrane</location>
    </subcellularLocation>
</comment>
<evidence type="ECO:0000256" key="12">
    <source>
        <dbReference type="ARBA" id="ARBA00023136"/>
    </source>
</evidence>
<feature type="domain" description="Penicillin-binding protein transpeptidase" evidence="19">
    <location>
        <begin position="498"/>
        <end position="777"/>
    </location>
</feature>
<comment type="catalytic activity">
    <reaction evidence="15">
        <text>Preferential cleavage: (Ac)2-L-Lys-D-Ala-|-D-Ala. Also transpeptidation of peptidyl-alanyl moieties that are N-acyl substituents of D-alanine.</text>
        <dbReference type="EC" id="3.4.16.4"/>
    </reaction>
</comment>